<dbReference type="AlphaFoldDB" id="A0A1X0A3S6"/>
<dbReference type="RefSeq" id="WP_083111789.1">
    <property type="nucleotide sequence ID" value="NZ_JACKTS010000034.1"/>
</dbReference>
<evidence type="ECO:0000313" key="2">
    <source>
        <dbReference type="EMBL" id="ORA24721.1"/>
    </source>
</evidence>
<feature type="domain" description="PE" evidence="1">
    <location>
        <begin position="4"/>
        <end position="94"/>
    </location>
</feature>
<proteinExistence type="predicted"/>
<keyword evidence="3" id="KW-1185">Reference proteome</keyword>
<dbReference type="Gene3D" id="1.10.287.850">
    <property type="entry name" value="HP0062-like domain"/>
    <property type="match status" value="1"/>
</dbReference>
<accession>A0A1X0A3S6</accession>
<reference evidence="2 3" key="1">
    <citation type="submission" date="2017-02" db="EMBL/GenBank/DDBJ databases">
        <title>The new phylogeny of genus Mycobacterium.</title>
        <authorList>
            <person name="Tortoli E."/>
            <person name="Trovato A."/>
            <person name="Cirillo D.M."/>
        </authorList>
    </citation>
    <scope>NUCLEOTIDE SEQUENCE [LARGE SCALE GENOMIC DNA]</scope>
    <source>
        <strain evidence="2 3">DSM 45057</strain>
    </source>
</reference>
<sequence length="99" mass="9754">MSFVTSQPEMLISAAGNLQSIGGAMNASNAAAIAPITGVVPAAADEVSALTAAQFAAHGALYQAISEQAAAIHEMFVTTLETSGGSYAATEAANAIAAR</sequence>
<evidence type="ECO:0000259" key="1">
    <source>
        <dbReference type="Pfam" id="PF00934"/>
    </source>
</evidence>
<protein>
    <submittedName>
        <fullName evidence="2">PE family protein</fullName>
    </submittedName>
</protein>
<organism evidence="2 3">
    <name type="scientific">Mycobacterium angelicum</name>
    <dbReference type="NCBI Taxonomy" id="470074"/>
    <lineage>
        <taxon>Bacteria</taxon>
        <taxon>Bacillati</taxon>
        <taxon>Actinomycetota</taxon>
        <taxon>Actinomycetes</taxon>
        <taxon>Mycobacteriales</taxon>
        <taxon>Mycobacteriaceae</taxon>
        <taxon>Mycobacterium</taxon>
    </lineage>
</organism>
<dbReference type="SUPFAM" id="SSF140459">
    <property type="entry name" value="PE/PPE dimer-like"/>
    <property type="match status" value="1"/>
</dbReference>
<gene>
    <name evidence="2" type="ORF">BST12_04440</name>
</gene>
<dbReference type="InterPro" id="IPR038332">
    <property type="entry name" value="PPE_sf"/>
</dbReference>
<name>A0A1X0A3S6_MYCAN</name>
<dbReference type="Pfam" id="PF00934">
    <property type="entry name" value="PE"/>
    <property type="match status" value="1"/>
</dbReference>
<dbReference type="EMBL" id="MVHE01000004">
    <property type="protein sequence ID" value="ORA24721.1"/>
    <property type="molecule type" value="Genomic_DNA"/>
</dbReference>
<dbReference type="InterPro" id="IPR000084">
    <property type="entry name" value="PE-PGRS_N"/>
</dbReference>
<dbReference type="OrthoDB" id="4764589at2"/>
<comment type="caution">
    <text evidence="2">The sequence shown here is derived from an EMBL/GenBank/DDBJ whole genome shotgun (WGS) entry which is preliminary data.</text>
</comment>
<dbReference type="Proteomes" id="UP000192284">
    <property type="component" value="Unassembled WGS sequence"/>
</dbReference>
<evidence type="ECO:0000313" key="3">
    <source>
        <dbReference type="Proteomes" id="UP000192284"/>
    </source>
</evidence>